<evidence type="ECO:0000313" key="2">
    <source>
        <dbReference type="Proteomes" id="UP000014155"/>
    </source>
</evidence>
<comment type="caution">
    <text evidence="1">The sequence shown here is derived from an EMBL/GenBank/DDBJ whole genome shotgun (WGS) entry which is preliminary data.</text>
</comment>
<reference evidence="1 2" key="1">
    <citation type="journal article" date="2013" name="Genome Announc.">
        <title>Draft Genome Sequence of the Cellulolytic, Mesophilic, Anaerobic Bacterium Clostridium termitidis Strain CT1112 (DSM 5398).</title>
        <authorList>
            <person name="Lal S."/>
            <person name="Ramachandran U."/>
            <person name="Zhang X."/>
            <person name="Munir R."/>
            <person name="Sparling R."/>
            <person name="Levin D.B."/>
        </authorList>
    </citation>
    <scope>NUCLEOTIDE SEQUENCE [LARGE SCALE GENOMIC DNA]</scope>
    <source>
        <strain evidence="1 2">CT1112</strain>
    </source>
</reference>
<organism evidence="1 2">
    <name type="scientific">Ruminiclostridium cellobioparum subsp. termitidis CT1112</name>
    <dbReference type="NCBI Taxonomy" id="1195236"/>
    <lineage>
        <taxon>Bacteria</taxon>
        <taxon>Bacillati</taxon>
        <taxon>Bacillota</taxon>
        <taxon>Clostridia</taxon>
        <taxon>Eubacteriales</taxon>
        <taxon>Oscillospiraceae</taxon>
        <taxon>Ruminiclostridium</taxon>
    </lineage>
</organism>
<proteinExistence type="predicted"/>
<dbReference type="PATRIC" id="fig|1195236.3.peg.3193"/>
<evidence type="ECO:0000313" key="1">
    <source>
        <dbReference type="EMBL" id="EMS71294.1"/>
    </source>
</evidence>
<sequence>MTNTMKLHTAARRYCIERGYFWRDEYSKVCDPDRNGKKNGYHYTDEAYDIFPRYNVLDAILIEVEKHNPEEFESLEYAKNELITTGLCAESSFTKPSNGQTVGKIIIDELKKGTYNHLPLSEMLPKLFELAEVKSKEFPEPRNNEVQEKAMNKEKYLFCKFISDLTEADLSVVEPMFYRRVISETESDMLRKELSIKWCEVGSYWYPLIECNREDIVAFTDDFFDEDQDIERLREILKRHGIYKIYQLREFDSSPEYELDTDAFYPFYTIDGEGYWCSNEMDWVIYASHENSITIAGTWLVDEVKLAWKDWKQRIWSKITY</sequence>
<name>S0FQ42_RUMCE</name>
<accession>S0FQ42</accession>
<dbReference type="AlphaFoldDB" id="S0FQ42"/>
<keyword evidence="2" id="KW-1185">Reference proteome</keyword>
<protein>
    <submittedName>
        <fullName evidence="1">Uncharacterized protein</fullName>
    </submittedName>
</protein>
<gene>
    <name evidence="1" type="ORF">CTER_2873</name>
</gene>
<dbReference type="RefSeq" id="WP_004626845.1">
    <property type="nucleotide sequence ID" value="NZ_AORV01000040.1"/>
</dbReference>
<dbReference type="EMBL" id="AORV01000040">
    <property type="protein sequence ID" value="EMS71294.1"/>
    <property type="molecule type" value="Genomic_DNA"/>
</dbReference>
<dbReference type="eggNOG" id="ENOG5032U4D">
    <property type="taxonomic scope" value="Bacteria"/>
</dbReference>
<dbReference type="Proteomes" id="UP000014155">
    <property type="component" value="Unassembled WGS sequence"/>
</dbReference>